<dbReference type="InterPro" id="IPR011146">
    <property type="entry name" value="HIT-like"/>
</dbReference>
<dbReference type="InterPro" id="IPR019808">
    <property type="entry name" value="Histidine_triad_CS"/>
</dbReference>
<dbReference type="InterPro" id="IPR036265">
    <property type="entry name" value="HIT-like_sf"/>
</dbReference>
<dbReference type="EMBL" id="JAPDRK010000011">
    <property type="protein sequence ID" value="KAJ9607963.1"/>
    <property type="molecule type" value="Genomic_DNA"/>
</dbReference>
<evidence type="ECO:0000256" key="1">
    <source>
        <dbReference type="PROSITE-ProRule" id="PRU00464"/>
    </source>
</evidence>
<name>A0AA39CH61_9EURO</name>
<feature type="short sequence motif" description="Histidine triad motif" evidence="1">
    <location>
        <begin position="191"/>
        <end position="195"/>
    </location>
</feature>
<gene>
    <name evidence="4" type="ORF">H2200_008042</name>
</gene>
<dbReference type="GO" id="GO:0009117">
    <property type="term" value="P:nucleotide metabolic process"/>
    <property type="evidence" value="ECO:0007669"/>
    <property type="project" value="TreeGrafter"/>
</dbReference>
<feature type="region of interest" description="Disordered" evidence="2">
    <location>
        <begin position="262"/>
        <end position="302"/>
    </location>
</feature>
<dbReference type="Proteomes" id="UP001172673">
    <property type="component" value="Unassembled WGS sequence"/>
</dbReference>
<dbReference type="AlphaFoldDB" id="A0AA39CH61"/>
<sequence>MSDAPRLVPETTSRSTSAPDRDFSPSCPFCAIANTYQPISPLESSDTAASQLDPEKLDPPSFVLYSSEHVVAFLDLMPLTRGHVLVAPRKHRVKIGDLSPDEGAEVCFRFLFVESPGGFAEAVESGDGWGHAYHVPATFSNPASTHTQIGRVLPLLTRSVLKAVLPDITHEHADYNVVQNNGPGAAQVVPHVHFHIVPRPPLNYKYPPLKTTSSSKNKYPPNPQPAGRQATAILFGRGMREDLDWDEATLLAETMRAAVKEDWKTTFPDSVETGDASANESRSSGVESSGDGGYSKRGKWKV</sequence>
<reference evidence="4" key="1">
    <citation type="submission" date="2022-10" db="EMBL/GenBank/DDBJ databases">
        <title>Culturing micro-colonial fungi from biological soil crusts in the Mojave desert and describing Neophaeococcomyces mojavensis, and introducing the new genera and species Taxawa tesnikishii.</title>
        <authorList>
            <person name="Kurbessoian T."/>
            <person name="Stajich J.E."/>
        </authorList>
    </citation>
    <scope>NUCLEOTIDE SEQUENCE</scope>
    <source>
        <strain evidence="4">TK_41</strain>
    </source>
</reference>
<dbReference type="Gene3D" id="3.30.428.10">
    <property type="entry name" value="HIT-like"/>
    <property type="match status" value="1"/>
</dbReference>
<dbReference type="SUPFAM" id="SSF54197">
    <property type="entry name" value="HIT-like"/>
    <property type="match status" value="2"/>
</dbReference>
<dbReference type="GO" id="GO:0003824">
    <property type="term" value="F:catalytic activity"/>
    <property type="evidence" value="ECO:0007669"/>
    <property type="project" value="InterPro"/>
</dbReference>
<evidence type="ECO:0000256" key="2">
    <source>
        <dbReference type="SAM" id="MobiDB-lite"/>
    </source>
</evidence>
<dbReference type="Pfam" id="PF01230">
    <property type="entry name" value="HIT"/>
    <property type="match status" value="2"/>
</dbReference>
<dbReference type="PROSITE" id="PS00892">
    <property type="entry name" value="HIT_1"/>
    <property type="match status" value="1"/>
</dbReference>
<protein>
    <recommendedName>
        <fullName evidence="3">HIT domain-containing protein</fullName>
    </recommendedName>
</protein>
<comment type="caution">
    <text evidence="4">The sequence shown here is derived from an EMBL/GenBank/DDBJ whole genome shotgun (WGS) entry which is preliminary data.</text>
</comment>
<feature type="region of interest" description="Disordered" evidence="2">
    <location>
        <begin position="1"/>
        <end position="24"/>
    </location>
</feature>
<keyword evidence="5" id="KW-1185">Reference proteome</keyword>
<feature type="compositionally biased region" description="Polar residues" evidence="2">
    <location>
        <begin position="276"/>
        <end position="287"/>
    </location>
</feature>
<organism evidence="4 5">
    <name type="scientific">Cladophialophora chaetospira</name>
    <dbReference type="NCBI Taxonomy" id="386627"/>
    <lineage>
        <taxon>Eukaryota</taxon>
        <taxon>Fungi</taxon>
        <taxon>Dikarya</taxon>
        <taxon>Ascomycota</taxon>
        <taxon>Pezizomycotina</taxon>
        <taxon>Eurotiomycetes</taxon>
        <taxon>Chaetothyriomycetidae</taxon>
        <taxon>Chaetothyriales</taxon>
        <taxon>Herpotrichiellaceae</taxon>
        <taxon>Cladophialophora</taxon>
    </lineage>
</organism>
<evidence type="ECO:0000313" key="5">
    <source>
        <dbReference type="Proteomes" id="UP001172673"/>
    </source>
</evidence>
<dbReference type="PANTHER" id="PTHR46648">
    <property type="entry name" value="HIT FAMILY PROTEIN 1"/>
    <property type="match status" value="1"/>
</dbReference>
<accession>A0AA39CH61</accession>
<evidence type="ECO:0000259" key="3">
    <source>
        <dbReference type="PROSITE" id="PS51084"/>
    </source>
</evidence>
<proteinExistence type="predicted"/>
<dbReference type="PANTHER" id="PTHR46648:SF2">
    <property type="entry name" value="HIT DOMAIN-CONTAINING PROTEIN"/>
    <property type="match status" value="1"/>
</dbReference>
<feature type="domain" description="HIT" evidence="3">
    <location>
        <begin position="50"/>
        <end position="206"/>
    </location>
</feature>
<evidence type="ECO:0000313" key="4">
    <source>
        <dbReference type="EMBL" id="KAJ9607963.1"/>
    </source>
</evidence>
<dbReference type="PROSITE" id="PS51084">
    <property type="entry name" value="HIT_2"/>
    <property type="match status" value="1"/>
</dbReference>
<dbReference type="InterPro" id="IPR001310">
    <property type="entry name" value="Histidine_triad_HIT"/>
</dbReference>